<evidence type="ECO:0000259" key="2">
    <source>
        <dbReference type="Pfam" id="PF13439"/>
    </source>
</evidence>
<proteinExistence type="predicted"/>
<keyword evidence="4" id="KW-1185">Reference proteome</keyword>
<name>A0ABV0EFB1_9BURK</name>
<dbReference type="PANTHER" id="PTHR12526:SF630">
    <property type="entry name" value="GLYCOSYLTRANSFERASE"/>
    <property type="match status" value="1"/>
</dbReference>
<dbReference type="InterPro" id="IPR001296">
    <property type="entry name" value="Glyco_trans_1"/>
</dbReference>
<evidence type="ECO:0000313" key="4">
    <source>
        <dbReference type="Proteomes" id="UP001482231"/>
    </source>
</evidence>
<dbReference type="PANTHER" id="PTHR12526">
    <property type="entry name" value="GLYCOSYLTRANSFERASE"/>
    <property type="match status" value="1"/>
</dbReference>
<evidence type="ECO:0000313" key="3">
    <source>
        <dbReference type="EMBL" id="MEO1766700.1"/>
    </source>
</evidence>
<dbReference type="InterPro" id="IPR028098">
    <property type="entry name" value="Glyco_trans_4-like_N"/>
</dbReference>
<dbReference type="Pfam" id="PF00534">
    <property type="entry name" value="Glycos_transf_1"/>
    <property type="match status" value="1"/>
</dbReference>
<dbReference type="Proteomes" id="UP001482231">
    <property type="component" value="Unassembled WGS sequence"/>
</dbReference>
<dbReference type="RefSeq" id="WP_347307807.1">
    <property type="nucleotide sequence ID" value="NZ_JBAJEX010000003.1"/>
</dbReference>
<evidence type="ECO:0000259" key="1">
    <source>
        <dbReference type="Pfam" id="PF00534"/>
    </source>
</evidence>
<keyword evidence="3" id="KW-0328">Glycosyltransferase</keyword>
<accession>A0ABV0EFB1</accession>
<gene>
    <name evidence="3" type="ORF">V6E02_05690</name>
</gene>
<dbReference type="Pfam" id="PF13439">
    <property type="entry name" value="Glyco_transf_4"/>
    <property type="match status" value="1"/>
</dbReference>
<dbReference type="EC" id="2.4.-.-" evidence="3"/>
<protein>
    <submittedName>
        <fullName evidence="3">Glycosyltransferase</fullName>
        <ecNumber evidence="3">2.4.-.-</ecNumber>
    </submittedName>
</protein>
<organism evidence="3 4">
    <name type="scientific">Thiobacter aerophilum</name>
    <dbReference type="NCBI Taxonomy" id="3121275"/>
    <lineage>
        <taxon>Bacteria</taxon>
        <taxon>Pseudomonadati</taxon>
        <taxon>Pseudomonadota</taxon>
        <taxon>Betaproteobacteria</taxon>
        <taxon>Burkholderiales</taxon>
        <taxon>Thiobacteraceae</taxon>
        <taxon>Thiobacter</taxon>
    </lineage>
</organism>
<feature type="domain" description="Glycosyl transferase family 1" evidence="1">
    <location>
        <begin position="191"/>
        <end position="347"/>
    </location>
</feature>
<sequence>MRTCLLINNSPQPGRARLAKLGGGGMSLLGLMSKLPEYGWQPHVVVPGEGQFTEHARALGLPVEVYPFQPLTASRPLACALGTLHWYRLFRRVRPAIIHGNGFDLSRSFALAAGLAGIPYVTHVRFPVDEAGARWTLHGLPKPAAFIFNSQAMRDALWPLLQRMTPRSRPYVVHNAVDLERFPHAPLPATPPFRVGIVANFAPFKRHEDFLRMAAILLGHRTDLAFWIVGEDTEGTGRRAQLEQLTRSLGIEAHVQFLGHRTDIPDILRQLFVLIVPSQFEPFGRVVVEAMACGRPVIGSRSGGIPEIIEDGKTGFLRNVGDVHGFAEAVLTLLSNPTLWAQMSLNAAQCAHQRFALPAHTQAITAIYDEVLQARS</sequence>
<keyword evidence="3" id="KW-0808">Transferase</keyword>
<feature type="domain" description="Glycosyltransferase subfamily 4-like N-terminal" evidence="2">
    <location>
        <begin position="22"/>
        <end position="181"/>
    </location>
</feature>
<dbReference type="EMBL" id="JBAJEX010000003">
    <property type="protein sequence ID" value="MEO1766700.1"/>
    <property type="molecule type" value="Genomic_DNA"/>
</dbReference>
<dbReference type="Gene3D" id="3.40.50.2000">
    <property type="entry name" value="Glycogen Phosphorylase B"/>
    <property type="match status" value="2"/>
</dbReference>
<comment type="caution">
    <text evidence="3">The sequence shown here is derived from an EMBL/GenBank/DDBJ whole genome shotgun (WGS) entry which is preliminary data.</text>
</comment>
<dbReference type="GO" id="GO:0016757">
    <property type="term" value="F:glycosyltransferase activity"/>
    <property type="evidence" value="ECO:0007669"/>
    <property type="project" value="UniProtKB-KW"/>
</dbReference>
<reference evidence="3 4" key="1">
    <citation type="submission" date="2024-02" db="EMBL/GenBank/DDBJ databases">
        <title>New thermophilic sulfur-oxidizing bacteria from a hot springs of the Uzon caldera (Kamchatka, Russia).</title>
        <authorList>
            <person name="Dukat A.M."/>
            <person name="Elcheninov A.G."/>
            <person name="Frolov E.N."/>
        </authorList>
    </citation>
    <scope>NUCLEOTIDE SEQUENCE [LARGE SCALE GENOMIC DNA]</scope>
    <source>
        <strain evidence="3 4">AK1</strain>
    </source>
</reference>
<dbReference type="SUPFAM" id="SSF53756">
    <property type="entry name" value="UDP-Glycosyltransferase/glycogen phosphorylase"/>
    <property type="match status" value="1"/>
</dbReference>